<proteinExistence type="predicted"/>
<dbReference type="RefSeq" id="WP_099541233.1">
    <property type="nucleotide sequence ID" value="NZ_PEBQ01000108.1"/>
</dbReference>
<comment type="caution">
    <text evidence="2">The sequence shown here is derived from an EMBL/GenBank/DDBJ whole genome shotgun (WGS) entry which is preliminary data.</text>
</comment>
<feature type="transmembrane region" description="Helical" evidence="1">
    <location>
        <begin position="6"/>
        <end position="25"/>
    </location>
</feature>
<keyword evidence="1" id="KW-1133">Transmembrane helix</keyword>
<dbReference type="AlphaFoldDB" id="A0A2G4RC58"/>
<dbReference type="EMBL" id="PEBQ01000108">
    <property type="protein sequence ID" value="PHY94148.1"/>
    <property type="molecule type" value="Genomic_DNA"/>
</dbReference>
<sequence length="65" mass="7320">MLLLEILTTCSVTLAICFGVFFLFWQKRKVAELEADLAHLRAHGVEVNKDVLLTTPQPTQPPIQN</sequence>
<accession>A0A2G4RC58</accession>
<dbReference type="OrthoDB" id="7222977at2"/>
<reference evidence="2 3" key="1">
    <citation type="submission" date="2017-10" db="EMBL/GenBank/DDBJ databases">
        <title>Genomic analysis of the genus Acetobacter.</title>
        <authorList>
            <person name="Kim K.H."/>
            <person name="Chun B.H."/>
            <person name="Son A.R."/>
            <person name="Jeon C.O."/>
        </authorList>
    </citation>
    <scope>NUCLEOTIDE SEQUENCE [LARGE SCALE GENOMIC DNA]</scope>
    <source>
        <strain evidence="2 3">LHT 2458</strain>
    </source>
</reference>
<gene>
    <name evidence="2" type="ORF">CSR02_08150</name>
</gene>
<evidence type="ECO:0000313" key="2">
    <source>
        <dbReference type="EMBL" id="PHY94148.1"/>
    </source>
</evidence>
<keyword evidence="1" id="KW-0472">Membrane</keyword>
<organism evidence="2 3">
    <name type="scientific">Acetobacter pomorum</name>
    <dbReference type="NCBI Taxonomy" id="65959"/>
    <lineage>
        <taxon>Bacteria</taxon>
        <taxon>Pseudomonadati</taxon>
        <taxon>Pseudomonadota</taxon>
        <taxon>Alphaproteobacteria</taxon>
        <taxon>Acetobacterales</taxon>
        <taxon>Acetobacteraceae</taxon>
        <taxon>Acetobacter</taxon>
    </lineage>
</organism>
<name>A0A2G4RC58_9PROT</name>
<evidence type="ECO:0000256" key="1">
    <source>
        <dbReference type="SAM" id="Phobius"/>
    </source>
</evidence>
<protein>
    <submittedName>
        <fullName evidence="2">Uncharacterized protein</fullName>
    </submittedName>
</protein>
<dbReference type="Proteomes" id="UP000228751">
    <property type="component" value="Unassembled WGS sequence"/>
</dbReference>
<evidence type="ECO:0000313" key="3">
    <source>
        <dbReference type="Proteomes" id="UP000228751"/>
    </source>
</evidence>
<keyword evidence="1" id="KW-0812">Transmembrane</keyword>
<keyword evidence="3" id="KW-1185">Reference proteome</keyword>